<dbReference type="InParanoid" id="C4JWK7"/>
<proteinExistence type="predicted"/>
<dbReference type="AlphaFoldDB" id="C4JWK7"/>
<keyword evidence="2" id="KW-1185">Reference proteome</keyword>
<gene>
    <name evidence="1" type="ORF">UREG_06949</name>
</gene>
<dbReference type="Proteomes" id="UP000002058">
    <property type="component" value="Unassembled WGS sequence"/>
</dbReference>
<reference evidence="2" key="1">
    <citation type="journal article" date="2009" name="Genome Res.">
        <title>Comparative genomic analyses of the human fungal pathogens Coccidioides and their relatives.</title>
        <authorList>
            <person name="Sharpton T.J."/>
            <person name="Stajich J.E."/>
            <person name="Rounsley S.D."/>
            <person name="Gardner M.J."/>
            <person name="Wortman J.R."/>
            <person name="Jordar V.S."/>
            <person name="Maiti R."/>
            <person name="Kodira C.D."/>
            <person name="Neafsey D.E."/>
            <person name="Zeng Q."/>
            <person name="Hung C.-Y."/>
            <person name="McMahan C."/>
            <person name="Muszewska A."/>
            <person name="Grynberg M."/>
            <person name="Mandel M.A."/>
            <person name="Kellner E.M."/>
            <person name="Barker B.M."/>
            <person name="Galgiani J.N."/>
            <person name="Orbach M.J."/>
            <person name="Kirkland T.N."/>
            <person name="Cole G.T."/>
            <person name="Henn M.R."/>
            <person name="Birren B.W."/>
            <person name="Taylor J.W."/>
        </authorList>
    </citation>
    <scope>NUCLEOTIDE SEQUENCE [LARGE SCALE GENOMIC DNA]</scope>
    <source>
        <strain evidence="2">UAMH 1704</strain>
    </source>
</reference>
<accession>C4JWK7</accession>
<organism evidence="1 2">
    <name type="scientific">Uncinocarpus reesii (strain UAMH 1704)</name>
    <dbReference type="NCBI Taxonomy" id="336963"/>
    <lineage>
        <taxon>Eukaryota</taxon>
        <taxon>Fungi</taxon>
        <taxon>Dikarya</taxon>
        <taxon>Ascomycota</taxon>
        <taxon>Pezizomycotina</taxon>
        <taxon>Eurotiomycetes</taxon>
        <taxon>Eurotiomycetidae</taxon>
        <taxon>Onygenales</taxon>
        <taxon>Onygenaceae</taxon>
        <taxon>Uncinocarpus</taxon>
    </lineage>
</organism>
<dbReference type="KEGG" id="ure:UREG_06949"/>
<protein>
    <submittedName>
        <fullName evidence="1">Uncharacterized protein</fullName>
    </submittedName>
</protein>
<sequence>MDWLNHFRAFIEQPDSSYKLSGVGVFEMFDGRAFYKVPLDPELEMHRPNAKRPSRMIRLSCCCLLSKRSNFCGIRRKFRHSFLIHVCCWDWIKDRFIGPRALQDVDILVSAMRRVWKEHFPLPPYELQEHIDTDGLFGYEWVGDMRAGRPIFGQIEHLNIGPAFTALERSTMHTKP</sequence>
<name>C4JWK7_UNCRE</name>
<dbReference type="VEuPathDB" id="FungiDB:UREG_06949"/>
<dbReference type="HOGENOM" id="CLU_1526306_0_0_1"/>
<dbReference type="EMBL" id="CH476618">
    <property type="protein sequence ID" value="EEP82084.1"/>
    <property type="molecule type" value="Genomic_DNA"/>
</dbReference>
<evidence type="ECO:0000313" key="1">
    <source>
        <dbReference type="EMBL" id="EEP82084.1"/>
    </source>
</evidence>
<dbReference type="RefSeq" id="XP_002583982.1">
    <property type="nucleotide sequence ID" value="XM_002583936.1"/>
</dbReference>
<dbReference type="GeneID" id="8442489"/>
<evidence type="ECO:0000313" key="2">
    <source>
        <dbReference type="Proteomes" id="UP000002058"/>
    </source>
</evidence>